<proteinExistence type="predicted"/>
<accession>A0A8J6HY95</accession>
<feature type="region of interest" description="Disordered" evidence="1">
    <location>
        <begin position="115"/>
        <end position="153"/>
    </location>
</feature>
<evidence type="ECO:0000313" key="2">
    <source>
        <dbReference type="EMBL" id="KAH0822253.1"/>
    </source>
</evidence>
<dbReference type="EMBL" id="JABDTM020003383">
    <property type="protein sequence ID" value="KAH0822253.1"/>
    <property type="molecule type" value="Genomic_DNA"/>
</dbReference>
<protein>
    <submittedName>
        <fullName evidence="2">Uncharacterized protein</fullName>
    </submittedName>
</protein>
<sequence length="153" mass="17355">MLYSDDETLEECDDYYIETTSPARGTPDSLATQIRTGLTQSDTSLTGERHSYCYTNQQCYDNGSYGYQTYNGYVNDEPLQRLKDNNKPKITAAVYKTRQKTTDEADEDAVQEEQMKLGNSIGKRLHISDNKQNDISLSGTAEPDEDYENKGFD</sequence>
<organism evidence="2 3">
    <name type="scientific">Tenebrio molitor</name>
    <name type="common">Yellow mealworm beetle</name>
    <dbReference type="NCBI Taxonomy" id="7067"/>
    <lineage>
        <taxon>Eukaryota</taxon>
        <taxon>Metazoa</taxon>
        <taxon>Ecdysozoa</taxon>
        <taxon>Arthropoda</taxon>
        <taxon>Hexapoda</taxon>
        <taxon>Insecta</taxon>
        <taxon>Pterygota</taxon>
        <taxon>Neoptera</taxon>
        <taxon>Endopterygota</taxon>
        <taxon>Coleoptera</taxon>
        <taxon>Polyphaga</taxon>
        <taxon>Cucujiformia</taxon>
        <taxon>Tenebrionidae</taxon>
        <taxon>Tenebrio</taxon>
    </lineage>
</organism>
<dbReference type="Proteomes" id="UP000719412">
    <property type="component" value="Unassembled WGS sequence"/>
</dbReference>
<dbReference type="AlphaFoldDB" id="A0A8J6HY95"/>
<name>A0A8J6HY95_TENMO</name>
<reference evidence="2" key="1">
    <citation type="journal article" date="2020" name="J Insects Food Feed">
        <title>The yellow mealworm (Tenebrio molitor) genome: a resource for the emerging insects as food and feed industry.</title>
        <authorList>
            <person name="Eriksson T."/>
            <person name="Andere A."/>
            <person name="Kelstrup H."/>
            <person name="Emery V."/>
            <person name="Picard C."/>
        </authorList>
    </citation>
    <scope>NUCLEOTIDE SEQUENCE</scope>
    <source>
        <strain evidence="2">Stoneville</strain>
        <tissue evidence="2">Whole head</tissue>
    </source>
</reference>
<gene>
    <name evidence="2" type="ORF">GEV33_000538</name>
</gene>
<keyword evidence="3" id="KW-1185">Reference proteome</keyword>
<comment type="caution">
    <text evidence="2">The sequence shown here is derived from an EMBL/GenBank/DDBJ whole genome shotgun (WGS) entry which is preliminary data.</text>
</comment>
<evidence type="ECO:0000256" key="1">
    <source>
        <dbReference type="SAM" id="MobiDB-lite"/>
    </source>
</evidence>
<evidence type="ECO:0000313" key="3">
    <source>
        <dbReference type="Proteomes" id="UP000719412"/>
    </source>
</evidence>
<reference evidence="2" key="2">
    <citation type="submission" date="2021-08" db="EMBL/GenBank/DDBJ databases">
        <authorList>
            <person name="Eriksson T."/>
        </authorList>
    </citation>
    <scope>NUCLEOTIDE SEQUENCE</scope>
    <source>
        <strain evidence="2">Stoneville</strain>
        <tissue evidence="2">Whole head</tissue>
    </source>
</reference>